<dbReference type="InterPro" id="IPR036271">
    <property type="entry name" value="Tet_transcr_reg_TetR-rel_C_sf"/>
</dbReference>
<evidence type="ECO:0000256" key="2">
    <source>
        <dbReference type="ARBA" id="ARBA00023015"/>
    </source>
</evidence>
<dbReference type="SUPFAM" id="SSF48498">
    <property type="entry name" value="Tetracyclin repressor-like, C-terminal domain"/>
    <property type="match status" value="1"/>
</dbReference>
<accession>A0ABU2T9S6</accession>
<dbReference type="EMBL" id="JAVRFE010000023">
    <property type="protein sequence ID" value="MDT0457700.1"/>
    <property type="molecule type" value="Genomic_DNA"/>
</dbReference>
<evidence type="ECO:0000259" key="5">
    <source>
        <dbReference type="Pfam" id="PF02909"/>
    </source>
</evidence>
<feature type="region of interest" description="Disordered" evidence="4">
    <location>
        <begin position="1"/>
        <end position="20"/>
    </location>
</feature>
<evidence type="ECO:0000313" key="7">
    <source>
        <dbReference type="Proteomes" id="UP001180551"/>
    </source>
</evidence>
<dbReference type="Gene3D" id="1.10.357.10">
    <property type="entry name" value="Tetracycline Repressor, domain 2"/>
    <property type="match status" value="1"/>
</dbReference>
<keyword evidence="3" id="KW-0804">Transcription</keyword>
<keyword evidence="1" id="KW-0678">Repressor</keyword>
<gene>
    <name evidence="6" type="ORF">RM550_18475</name>
</gene>
<dbReference type="Proteomes" id="UP001180551">
    <property type="component" value="Unassembled WGS sequence"/>
</dbReference>
<evidence type="ECO:0000256" key="4">
    <source>
        <dbReference type="SAM" id="MobiDB-lite"/>
    </source>
</evidence>
<sequence>MSSALKSSRVSHGLGQPPHGECVESYLVQRRTGADPRTAGHGTLGFADTLIGVLREAGFAPDDAARAALALVHFTLGHTLEKQAALQVAGDGPADPDRLRAAVTPARYPHLAPALPVLTSTDFAAHFTFGLRLLLEGLRATGPGPVPPLPPVGS</sequence>
<dbReference type="PRINTS" id="PR00400">
    <property type="entry name" value="TETREPRESSOR"/>
</dbReference>
<organism evidence="6 7">
    <name type="scientific">Streptomyces mooreae</name>
    <dbReference type="NCBI Taxonomy" id="3075523"/>
    <lineage>
        <taxon>Bacteria</taxon>
        <taxon>Bacillati</taxon>
        <taxon>Actinomycetota</taxon>
        <taxon>Actinomycetes</taxon>
        <taxon>Kitasatosporales</taxon>
        <taxon>Streptomycetaceae</taxon>
        <taxon>Streptomyces</taxon>
    </lineage>
</organism>
<evidence type="ECO:0000313" key="6">
    <source>
        <dbReference type="EMBL" id="MDT0457700.1"/>
    </source>
</evidence>
<protein>
    <submittedName>
        <fullName evidence="6">TetR/AcrR family transcriptional regulator C-terminal domain-containing protein</fullName>
    </submittedName>
</protein>
<feature type="domain" description="Tetracycline repressor TetR C-terminal" evidence="5">
    <location>
        <begin position="34"/>
        <end position="140"/>
    </location>
</feature>
<evidence type="ECO:0000256" key="1">
    <source>
        <dbReference type="ARBA" id="ARBA00022491"/>
    </source>
</evidence>
<comment type="caution">
    <text evidence="6">The sequence shown here is derived from an EMBL/GenBank/DDBJ whole genome shotgun (WGS) entry which is preliminary data.</text>
</comment>
<proteinExistence type="predicted"/>
<reference evidence="6" key="1">
    <citation type="submission" date="2024-05" db="EMBL/GenBank/DDBJ databases">
        <title>30 novel species of actinomycetes from the DSMZ collection.</title>
        <authorList>
            <person name="Nouioui I."/>
        </authorList>
    </citation>
    <scope>NUCLEOTIDE SEQUENCE</scope>
    <source>
        <strain evidence="6">DSM 41527</strain>
    </source>
</reference>
<dbReference type="RefSeq" id="WP_311624819.1">
    <property type="nucleotide sequence ID" value="NZ_JAVRFE010000023.1"/>
</dbReference>
<name>A0ABU2T9S6_9ACTN</name>
<keyword evidence="7" id="KW-1185">Reference proteome</keyword>
<dbReference type="InterPro" id="IPR003012">
    <property type="entry name" value="Tet_transcr_reg_TetR"/>
</dbReference>
<feature type="compositionally biased region" description="Polar residues" evidence="4">
    <location>
        <begin position="1"/>
        <end position="10"/>
    </location>
</feature>
<evidence type="ECO:0000256" key="3">
    <source>
        <dbReference type="ARBA" id="ARBA00023163"/>
    </source>
</evidence>
<dbReference type="InterPro" id="IPR004111">
    <property type="entry name" value="Repressor_TetR_C"/>
</dbReference>
<dbReference type="Pfam" id="PF02909">
    <property type="entry name" value="TetR_C_1"/>
    <property type="match status" value="1"/>
</dbReference>
<keyword evidence="2" id="KW-0805">Transcription regulation</keyword>